<reference evidence="2 3" key="1">
    <citation type="submission" date="2016-03" db="EMBL/GenBank/DDBJ databases">
        <authorList>
            <person name="Sant'Anna F.H."/>
            <person name="Ambrosini A."/>
            <person name="Souza R."/>
            <person name="Bach E."/>
            <person name="Fernandes G."/>
            <person name="Balsanelli E."/>
            <person name="Baura V.A."/>
            <person name="Souza E.M."/>
            <person name="Passaglia L."/>
        </authorList>
    </citation>
    <scope>NUCLEOTIDE SEQUENCE [LARGE SCALE GENOMIC DNA]</scope>
    <source>
        <strain evidence="2 3">P26E</strain>
    </source>
</reference>
<gene>
    <name evidence="2" type="ORF">A3844_15015</name>
</gene>
<keyword evidence="3" id="KW-1185">Reference proteome</keyword>
<proteinExistence type="predicted"/>
<comment type="caution">
    <text evidence="2">The sequence shown here is derived from an EMBL/GenBank/DDBJ whole genome shotgun (WGS) entry which is preliminary data.</text>
</comment>
<feature type="transmembrane region" description="Helical" evidence="1">
    <location>
        <begin position="6"/>
        <end position="23"/>
    </location>
</feature>
<keyword evidence="1" id="KW-0812">Transmembrane</keyword>
<evidence type="ECO:0000313" key="2">
    <source>
        <dbReference type="EMBL" id="OKP85848.1"/>
    </source>
</evidence>
<protein>
    <recommendedName>
        <fullName evidence="4">Glycosyltransferase 2-like domain-containing protein</fullName>
    </recommendedName>
</protein>
<sequence length="147" mass="16435">MVAQLIWIAAIYVFAVVLVHMLSKREQSRQGSQSSKRLHYILITRNHEYVVEWYIRALTFHSLLSGKMLQVTLMDDGSSDATLDVATRLAQNGSALEFVPAMPVCAFESDLNLQSGIVVDLRGTGQSVPLPFLQIPWSRGCRSKRGE</sequence>
<accession>A0ABX3ELY0</accession>
<dbReference type="EMBL" id="LVWI01000042">
    <property type="protein sequence ID" value="OKP85848.1"/>
    <property type="molecule type" value="Genomic_DNA"/>
</dbReference>
<evidence type="ECO:0000313" key="3">
    <source>
        <dbReference type="Proteomes" id="UP000186058"/>
    </source>
</evidence>
<evidence type="ECO:0008006" key="4">
    <source>
        <dbReference type="Google" id="ProtNLM"/>
    </source>
</evidence>
<dbReference type="Proteomes" id="UP000186058">
    <property type="component" value="Unassembled WGS sequence"/>
</dbReference>
<dbReference type="RefSeq" id="WP_074107837.1">
    <property type="nucleotide sequence ID" value="NZ_LVWI01000042.1"/>
</dbReference>
<keyword evidence="1" id="KW-0472">Membrane</keyword>
<dbReference type="CDD" id="cd00761">
    <property type="entry name" value="Glyco_tranf_GTA_type"/>
    <property type="match status" value="1"/>
</dbReference>
<keyword evidence="1" id="KW-1133">Transmembrane helix</keyword>
<name>A0ABX3ELY0_9BACL</name>
<organism evidence="2 3">
    <name type="scientific">Paenibacillus helianthi</name>
    <dbReference type="NCBI Taxonomy" id="1349432"/>
    <lineage>
        <taxon>Bacteria</taxon>
        <taxon>Bacillati</taxon>
        <taxon>Bacillota</taxon>
        <taxon>Bacilli</taxon>
        <taxon>Bacillales</taxon>
        <taxon>Paenibacillaceae</taxon>
        <taxon>Paenibacillus</taxon>
    </lineage>
</organism>
<evidence type="ECO:0000256" key="1">
    <source>
        <dbReference type="SAM" id="Phobius"/>
    </source>
</evidence>